<dbReference type="InterPro" id="IPR049680">
    <property type="entry name" value="FLVCR1-2_SLC49-like"/>
</dbReference>
<feature type="transmembrane region" description="Helical" evidence="5">
    <location>
        <begin position="171"/>
        <end position="193"/>
    </location>
</feature>
<feature type="transmembrane region" description="Helical" evidence="5">
    <location>
        <begin position="47"/>
        <end position="66"/>
    </location>
</feature>
<evidence type="ECO:0000313" key="6">
    <source>
        <dbReference type="EMBL" id="ESO93632.1"/>
    </source>
</evidence>
<dbReference type="AlphaFoldDB" id="V4AA39"/>
<dbReference type="KEGG" id="lgi:LOTGIDRAFT_119290"/>
<reference evidence="6 7" key="1">
    <citation type="journal article" date="2013" name="Nature">
        <title>Insights into bilaterian evolution from three spiralian genomes.</title>
        <authorList>
            <person name="Simakov O."/>
            <person name="Marletaz F."/>
            <person name="Cho S.J."/>
            <person name="Edsinger-Gonzales E."/>
            <person name="Havlak P."/>
            <person name="Hellsten U."/>
            <person name="Kuo D.H."/>
            <person name="Larsson T."/>
            <person name="Lv J."/>
            <person name="Arendt D."/>
            <person name="Savage R."/>
            <person name="Osoegawa K."/>
            <person name="de Jong P."/>
            <person name="Grimwood J."/>
            <person name="Chapman J.A."/>
            <person name="Shapiro H."/>
            <person name="Aerts A."/>
            <person name="Otillar R.P."/>
            <person name="Terry A.Y."/>
            <person name="Boore J.L."/>
            <person name="Grigoriev I.V."/>
            <person name="Lindberg D.R."/>
            <person name="Seaver E.C."/>
            <person name="Weisblat D.A."/>
            <person name="Putnam N.H."/>
            <person name="Rokhsar D.S."/>
        </authorList>
    </citation>
    <scope>NUCLEOTIDE SEQUENCE [LARGE SCALE GENOMIC DNA]</scope>
</reference>
<feature type="non-terminal residue" evidence="6">
    <location>
        <position position="1"/>
    </location>
</feature>
<dbReference type="HOGENOM" id="CLU_023132_4_1_1"/>
<feature type="transmembrane region" description="Helical" evidence="5">
    <location>
        <begin position="264"/>
        <end position="281"/>
    </location>
</feature>
<evidence type="ECO:0000256" key="1">
    <source>
        <dbReference type="ARBA" id="ARBA00004141"/>
    </source>
</evidence>
<evidence type="ECO:0000313" key="7">
    <source>
        <dbReference type="Proteomes" id="UP000030746"/>
    </source>
</evidence>
<dbReference type="GO" id="GO:0022857">
    <property type="term" value="F:transmembrane transporter activity"/>
    <property type="evidence" value="ECO:0007669"/>
    <property type="project" value="InterPro"/>
</dbReference>
<dbReference type="GO" id="GO:0016020">
    <property type="term" value="C:membrane"/>
    <property type="evidence" value="ECO:0007669"/>
    <property type="project" value="UniProtKB-SubCell"/>
</dbReference>
<accession>V4AA39</accession>
<proteinExistence type="predicted"/>
<dbReference type="InterPro" id="IPR011701">
    <property type="entry name" value="MFS"/>
</dbReference>
<feature type="transmembrane region" description="Helical" evidence="5">
    <location>
        <begin position="140"/>
        <end position="159"/>
    </location>
</feature>
<dbReference type="Gene3D" id="1.20.1250.20">
    <property type="entry name" value="MFS general substrate transporter like domains"/>
    <property type="match status" value="2"/>
</dbReference>
<dbReference type="PANTHER" id="PTHR10924">
    <property type="entry name" value="MAJOR FACILITATOR SUPERFAMILY PROTEIN-RELATED"/>
    <property type="match status" value="1"/>
</dbReference>
<protein>
    <recommendedName>
        <fullName evidence="8">Major facilitator superfamily (MFS) profile domain-containing protein</fullName>
    </recommendedName>
</protein>
<comment type="subcellular location">
    <subcellularLocation>
        <location evidence="1">Membrane</location>
        <topology evidence="1">Multi-pass membrane protein</topology>
    </subcellularLocation>
</comment>
<evidence type="ECO:0000256" key="4">
    <source>
        <dbReference type="ARBA" id="ARBA00023136"/>
    </source>
</evidence>
<dbReference type="EMBL" id="KB201891">
    <property type="protein sequence ID" value="ESO93632.1"/>
    <property type="molecule type" value="Genomic_DNA"/>
</dbReference>
<dbReference type="PANTHER" id="PTHR10924:SF27">
    <property type="entry name" value="SOLUTE CARRIER FAMILY 49 MEMBER 4"/>
    <property type="match status" value="1"/>
</dbReference>
<feature type="transmembrane region" description="Helical" evidence="5">
    <location>
        <begin position="293"/>
        <end position="314"/>
    </location>
</feature>
<keyword evidence="7" id="KW-1185">Reference proteome</keyword>
<keyword evidence="2 5" id="KW-0812">Transmembrane</keyword>
<dbReference type="GeneID" id="20231724"/>
<feature type="transmembrane region" description="Helical" evidence="5">
    <location>
        <begin position="7"/>
        <end position="27"/>
    </location>
</feature>
<dbReference type="RefSeq" id="XP_009055823.1">
    <property type="nucleotide sequence ID" value="XM_009057575.1"/>
</dbReference>
<dbReference type="InterPro" id="IPR036259">
    <property type="entry name" value="MFS_trans_sf"/>
</dbReference>
<dbReference type="SUPFAM" id="SSF103473">
    <property type="entry name" value="MFS general substrate transporter"/>
    <property type="match status" value="1"/>
</dbReference>
<sequence length="383" mass="42567">QVYKKRWYMLFMFSAFAGIQALVWIFWGPIAATTEHAFGWKDSDIAFFNNWGPITFIPMALPLAWLTDRKGLRPTVITGMVLVTVGSGIKCITTNPDYILWITHIGQALNGMAGPIAMGTTTTVSAVWFPPDQRATATSIMYSSQSFLIAISFILGKGYSPLGFSRLKSTFLLVDICILVFGICGVILITMVLHFPSKPKHPPSNSASKIRLDYIAGMKQLIRNRQFWLVALIYGTSTGTRDAWSSMLDVNFKAHHVSQVQVGWIGFVSAMAAVISTIIIARFADIYKRKMKLFLIFLFISTTVMYVWLVLTLLDILTFNTKSLFASNVLASLLNGATSPIFYELCCEITYPVDECITSVILTLPSSIASLISLGTILRTEDW</sequence>
<keyword evidence="4 5" id="KW-0472">Membrane</keyword>
<gene>
    <name evidence="6" type="ORF">LOTGIDRAFT_119290</name>
</gene>
<dbReference type="CTD" id="20231724"/>
<dbReference type="Pfam" id="PF07690">
    <property type="entry name" value="MFS_1"/>
    <property type="match status" value="1"/>
</dbReference>
<name>V4AA39_LOTGI</name>
<dbReference type="Proteomes" id="UP000030746">
    <property type="component" value="Unassembled WGS sequence"/>
</dbReference>
<evidence type="ECO:0008006" key="8">
    <source>
        <dbReference type="Google" id="ProtNLM"/>
    </source>
</evidence>
<evidence type="ECO:0000256" key="3">
    <source>
        <dbReference type="ARBA" id="ARBA00022989"/>
    </source>
</evidence>
<organism evidence="6 7">
    <name type="scientific">Lottia gigantea</name>
    <name type="common">Giant owl limpet</name>
    <dbReference type="NCBI Taxonomy" id="225164"/>
    <lineage>
        <taxon>Eukaryota</taxon>
        <taxon>Metazoa</taxon>
        <taxon>Spiralia</taxon>
        <taxon>Lophotrochozoa</taxon>
        <taxon>Mollusca</taxon>
        <taxon>Gastropoda</taxon>
        <taxon>Patellogastropoda</taxon>
        <taxon>Lottioidea</taxon>
        <taxon>Lottiidae</taxon>
        <taxon>Lottia</taxon>
    </lineage>
</organism>
<dbReference type="OrthoDB" id="6092486at2759"/>
<evidence type="ECO:0000256" key="2">
    <source>
        <dbReference type="ARBA" id="ARBA00022692"/>
    </source>
</evidence>
<dbReference type="OMA" id="ILMFRES"/>
<evidence type="ECO:0000256" key="5">
    <source>
        <dbReference type="SAM" id="Phobius"/>
    </source>
</evidence>
<keyword evidence="3 5" id="KW-1133">Transmembrane helix</keyword>